<feature type="compositionally biased region" description="Low complexity" evidence="1">
    <location>
        <begin position="729"/>
        <end position="745"/>
    </location>
</feature>
<feature type="compositionally biased region" description="Basic residues" evidence="1">
    <location>
        <begin position="322"/>
        <end position="333"/>
    </location>
</feature>
<evidence type="ECO:0000313" key="2">
    <source>
        <dbReference type="EMBL" id="KAH3682981.1"/>
    </source>
</evidence>
<sequence length="815" mass="88926">MNFNTSNINGHPPRRPNQQSYHQGYNGPVPNFFSDTSKSLTHLDLFNSMNQSHNLNLNQQNDSQPINQQQFQQSPTQQNFVYSHPELQIDDDNDQNMILDFNPLEFDTQNLRPETVPSSILPSRILQQDTQALYQSQGPVKSEPQSQQQHLQNGLIQSEDEVNEIYDMFKGLPKISPDSEFSFTSNHEYNDLRMDIDERESMTLENLLDDDSLFSYGNQTGNGSVIGGGELQRQESNDTILQGSSPINGDGFKDDAILGQQLNGGHYNESVEQLSAMNRMSISSNVSIPSLGPKQSTFYTVPSASNSGLELMTPSSASAKAKPVKQVRRHSQKKASTSTGKGKSITTAKKNTVVTPESIKSDPELSTQRPISPISSTSSTKSFQPLVFPPQQPLFTIVQPPPPIKFSNSQLPLSIQLRHSQSQHTLKRDTSTPPLPSEIQTSASAASLARSRSSSVASKPIRATAPQQQRYSSLIIESPNISSSKSRTRAPSVTKASSSLSLNKVNKLNSYSPLSTNLTTSFATVKKSKSYLSKSQTCHYQTLDFSKNIKNWNNQIHSDRISSQGSAQLKSKFSLDSASSSSSYANSSSKDFQFVIEDGLKGYNDRNRNKSTNSSTISLPVSYGPLNSTGYNHTMTPSGVKYFKVNSEPSPYDHRFANKNQEIKPASSCGSLNSKSSGASTITSVKTKKKQEIPYKYQSIIYPSNSNSTTPKPAAVQIPPSQITTFRVSPASSSAATTLSSTSTTHSKRNSQISMNNNNVNQAGYESSPNTSHSPASSSTSKLIPGRDNFGNYSTTGDVVSPVSSRFIGVGSNGG</sequence>
<feature type="compositionally biased region" description="Polar residues" evidence="1">
    <location>
        <begin position="791"/>
        <end position="804"/>
    </location>
</feature>
<name>A0A9P8TL87_WICPI</name>
<comment type="caution">
    <text evidence="2">The sequence shown here is derived from an EMBL/GenBank/DDBJ whole genome shotgun (WGS) entry which is preliminary data.</text>
</comment>
<accession>A0A9P8TL87</accession>
<gene>
    <name evidence="2" type="ORF">WICPIJ_006041</name>
</gene>
<organism evidence="2 3">
    <name type="scientific">Wickerhamomyces pijperi</name>
    <name type="common">Yeast</name>
    <name type="synonym">Pichia pijperi</name>
    <dbReference type="NCBI Taxonomy" id="599730"/>
    <lineage>
        <taxon>Eukaryota</taxon>
        <taxon>Fungi</taxon>
        <taxon>Dikarya</taxon>
        <taxon>Ascomycota</taxon>
        <taxon>Saccharomycotina</taxon>
        <taxon>Saccharomycetes</taxon>
        <taxon>Phaffomycetales</taxon>
        <taxon>Wickerhamomycetaceae</taxon>
        <taxon>Wickerhamomyces</taxon>
    </lineage>
</organism>
<feature type="compositionally biased region" description="Low complexity" evidence="1">
    <location>
        <begin position="756"/>
        <end position="781"/>
    </location>
</feature>
<feature type="region of interest" description="Disordered" evidence="1">
    <location>
        <begin position="53"/>
        <end position="76"/>
    </location>
</feature>
<feature type="compositionally biased region" description="Polar residues" evidence="1">
    <location>
        <begin position="308"/>
        <end position="318"/>
    </location>
</feature>
<evidence type="ECO:0000256" key="1">
    <source>
        <dbReference type="SAM" id="MobiDB-lite"/>
    </source>
</evidence>
<dbReference type="OrthoDB" id="3981317at2759"/>
<keyword evidence="3" id="KW-1185">Reference proteome</keyword>
<feature type="region of interest" description="Disordered" evidence="1">
    <location>
        <begin position="663"/>
        <end position="689"/>
    </location>
</feature>
<evidence type="ECO:0000313" key="3">
    <source>
        <dbReference type="Proteomes" id="UP000774326"/>
    </source>
</evidence>
<feature type="region of interest" description="Disordered" evidence="1">
    <location>
        <begin position="133"/>
        <end position="154"/>
    </location>
</feature>
<dbReference type="EMBL" id="JAEUBG010003294">
    <property type="protein sequence ID" value="KAH3682981.1"/>
    <property type="molecule type" value="Genomic_DNA"/>
</dbReference>
<feature type="compositionally biased region" description="Polar residues" evidence="1">
    <location>
        <begin position="479"/>
        <end position="491"/>
    </location>
</feature>
<proteinExistence type="predicted"/>
<feature type="region of interest" description="Disordered" evidence="1">
    <location>
        <begin position="726"/>
        <end position="815"/>
    </location>
</feature>
<feature type="region of interest" description="Disordered" evidence="1">
    <location>
        <begin position="1"/>
        <end position="33"/>
    </location>
</feature>
<feature type="region of interest" description="Disordered" evidence="1">
    <location>
        <begin position="308"/>
        <end position="385"/>
    </location>
</feature>
<feature type="region of interest" description="Disordered" evidence="1">
    <location>
        <begin position="418"/>
        <end position="499"/>
    </location>
</feature>
<feature type="compositionally biased region" description="Low complexity" evidence="1">
    <location>
        <begin position="666"/>
        <end position="680"/>
    </location>
</feature>
<reference evidence="2" key="2">
    <citation type="submission" date="2021-01" db="EMBL/GenBank/DDBJ databases">
        <authorList>
            <person name="Schikora-Tamarit M.A."/>
        </authorList>
    </citation>
    <scope>NUCLEOTIDE SEQUENCE</scope>
    <source>
        <strain evidence="2">CBS2887</strain>
    </source>
</reference>
<dbReference type="AlphaFoldDB" id="A0A9P8TL87"/>
<feature type="compositionally biased region" description="Low complexity" evidence="1">
    <location>
        <begin position="442"/>
        <end position="458"/>
    </location>
</feature>
<reference evidence="2" key="1">
    <citation type="journal article" date="2021" name="Open Biol.">
        <title>Shared evolutionary footprints suggest mitochondrial oxidative damage underlies multiple complex I losses in fungi.</title>
        <authorList>
            <person name="Schikora-Tamarit M.A."/>
            <person name="Marcet-Houben M."/>
            <person name="Nosek J."/>
            <person name="Gabaldon T."/>
        </authorList>
    </citation>
    <scope>NUCLEOTIDE SEQUENCE</scope>
    <source>
        <strain evidence="2">CBS2887</strain>
    </source>
</reference>
<feature type="compositionally biased region" description="Low complexity" evidence="1">
    <location>
        <begin position="334"/>
        <end position="350"/>
    </location>
</feature>
<dbReference type="Proteomes" id="UP000774326">
    <property type="component" value="Unassembled WGS sequence"/>
</dbReference>
<feature type="compositionally biased region" description="Low complexity" evidence="1">
    <location>
        <begin position="370"/>
        <end position="385"/>
    </location>
</feature>
<protein>
    <submittedName>
        <fullName evidence="2">Uncharacterized protein</fullName>
    </submittedName>
</protein>